<reference evidence="3 4" key="1">
    <citation type="submission" date="2024-01" db="EMBL/GenBank/DDBJ databases">
        <title>Pedobacter sp. nov., isolated from oil-contaminated soil.</title>
        <authorList>
            <person name="Le N.T.T."/>
        </authorList>
    </citation>
    <scope>NUCLEOTIDE SEQUENCE [LARGE SCALE GENOMIC DNA]</scope>
    <source>
        <strain evidence="3 4">VNH31</strain>
    </source>
</reference>
<protein>
    <submittedName>
        <fullName evidence="3">Type IX secretion system outer membrane channel protein PorV</fullName>
    </submittedName>
</protein>
<dbReference type="Pfam" id="PF19572">
    <property type="entry name" value="PorV"/>
    <property type="match status" value="1"/>
</dbReference>
<dbReference type="NCBIfam" id="NF033709">
    <property type="entry name" value="PorV_fam"/>
    <property type="match status" value="1"/>
</dbReference>
<dbReference type="Proteomes" id="UP001337681">
    <property type="component" value="Unassembled WGS sequence"/>
</dbReference>
<dbReference type="InterPro" id="IPR047799">
    <property type="entry name" value="T9SS_OM_PorV"/>
</dbReference>
<dbReference type="InterPro" id="IPR045741">
    <property type="entry name" value="PorV"/>
</dbReference>
<feature type="domain" description="Type IX secretion system protein PorV" evidence="2">
    <location>
        <begin position="35"/>
        <end position="273"/>
    </location>
</feature>
<dbReference type="NCBIfam" id="NF033710">
    <property type="entry name" value="T9SS_OM_PorV"/>
    <property type="match status" value="1"/>
</dbReference>
<name>A0ABU7GY25_9SPHI</name>
<accession>A0ABU7GY25</accession>
<feature type="signal peptide" evidence="1">
    <location>
        <begin position="1"/>
        <end position="23"/>
    </location>
</feature>
<evidence type="ECO:0000256" key="1">
    <source>
        <dbReference type="SAM" id="SignalP"/>
    </source>
</evidence>
<dbReference type="RefSeq" id="WP_330144863.1">
    <property type="nucleotide sequence ID" value="NZ_JAZDQU010000001.1"/>
</dbReference>
<evidence type="ECO:0000313" key="4">
    <source>
        <dbReference type="Proteomes" id="UP001337681"/>
    </source>
</evidence>
<dbReference type="Gene3D" id="2.40.160.60">
    <property type="entry name" value="Outer membrane protein transport protein (OMPP1/FadL/TodX)"/>
    <property type="match status" value="1"/>
</dbReference>
<keyword evidence="4" id="KW-1185">Reference proteome</keyword>
<proteinExistence type="predicted"/>
<evidence type="ECO:0000313" key="3">
    <source>
        <dbReference type="EMBL" id="MEE1883938.1"/>
    </source>
</evidence>
<gene>
    <name evidence="3" type="primary">porV</name>
    <name evidence="3" type="ORF">VRU49_00770</name>
</gene>
<keyword evidence="1" id="KW-0732">Signal</keyword>
<dbReference type="SUPFAM" id="SSF56935">
    <property type="entry name" value="Porins"/>
    <property type="match status" value="1"/>
</dbReference>
<organism evidence="3 4">
    <name type="scientific">Pedobacter flavus</name>
    <dbReference type="NCBI Taxonomy" id="3113906"/>
    <lineage>
        <taxon>Bacteria</taxon>
        <taxon>Pseudomonadati</taxon>
        <taxon>Bacteroidota</taxon>
        <taxon>Sphingobacteriia</taxon>
        <taxon>Sphingobacteriales</taxon>
        <taxon>Sphingobacteriaceae</taxon>
        <taxon>Pedobacter</taxon>
    </lineage>
</organism>
<evidence type="ECO:0000259" key="2">
    <source>
        <dbReference type="Pfam" id="PF19572"/>
    </source>
</evidence>
<dbReference type="EMBL" id="JAZDQU010000001">
    <property type="protein sequence ID" value="MEE1883938.1"/>
    <property type="molecule type" value="Genomic_DNA"/>
</dbReference>
<comment type="caution">
    <text evidence="3">The sequence shown here is derived from an EMBL/GenBank/DDBJ whole genome shotgun (WGS) entry which is preliminary data.</text>
</comment>
<sequence>MIKFKSLLLTICGLFIASSNLFSQTIGGSQTNGSESNNVVTAVPFLLIVPDARSGAIGNVGVATPGDANSTSMNPAKMAFLENDYSIGLSYSPWLRNIATDVSLSYLSGYYKIDDRNTIGASLRYFSLGNVQLTDANQQLIGVSNPNELAFDISYSRSFGEDFALGGSVRYINSNLQSNLTSSSANSKAGNAVAIDIAALYTKKTILFNTNTILAAGINFSNIGTKMSYTQAGTKFFLPSNLKVGGSAKFLLDDLNDITIGLDFNKLLVPTQPSYDSNGNIIAGKDPNRSVTSALFSSFGDAPGGFSEELKEIGISTGVEYWYNNTFALRAGYNYENPKKGNSSYLTVGAGARYNKFNFDFGYLIADVKKSPLAKTMRFGLIYNY</sequence>
<feature type="chain" id="PRO_5046041217" evidence="1">
    <location>
        <begin position="24"/>
        <end position="385"/>
    </location>
</feature>